<dbReference type="KEGG" id="ehx:EMIHUDRAFT_469093"/>
<feature type="coiled-coil region" evidence="1">
    <location>
        <begin position="76"/>
        <end position="103"/>
    </location>
</feature>
<dbReference type="RefSeq" id="XP_005778441.1">
    <property type="nucleotide sequence ID" value="XM_005778384.1"/>
</dbReference>
<dbReference type="InterPro" id="IPR036575">
    <property type="entry name" value="TFIIS_cen_dom_sf"/>
</dbReference>
<dbReference type="Proteomes" id="UP000013827">
    <property type="component" value="Unassembled WGS sequence"/>
</dbReference>
<feature type="region of interest" description="Disordered" evidence="2">
    <location>
        <begin position="318"/>
        <end position="365"/>
    </location>
</feature>
<feature type="compositionally biased region" description="Low complexity" evidence="2">
    <location>
        <begin position="318"/>
        <end position="327"/>
    </location>
</feature>
<dbReference type="HOGENOM" id="CLU_615996_0_0_1"/>
<proteinExistence type="predicted"/>
<feature type="compositionally biased region" description="Low complexity" evidence="2">
    <location>
        <begin position="380"/>
        <end position="395"/>
    </location>
</feature>
<dbReference type="SMART" id="SM00510">
    <property type="entry name" value="TFS2M"/>
    <property type="match status" value="1"/>
</dbReference>
<feature type="compositionally biased region" description="Low complexity" evidence="2">
    <location>
        <begin position="242"/>
        <end position="260"/>
    </location>
</feature>
<accession>A0A0D3JR77</accession>
<dbReference type="GO" id="GO:0006351">
    <property type="term" value="P:DNA-templated transcription"/>
    <property type="evidence" value="ECO:0007669"/>
    <property type="project" value="InterPro"/>
</dbReference>
<dbReference type="SUPFAM" id="SSF46942">
    <property type="entry name" value="Elongation factor TFIIS domain 2"/>
    <property type="match status" value="1"/>
</dbReference>
<dbReference type="PaxDb" id="2903-EOD26012"/>
<feature type="compositionally biased region" description="Basic and acidic residues" evidence="2">
    <location>
        <begin position="261"/>
        <end position="273"/>
    </location>
</feature>
<feature type="domain" description="TFIIS central" evidence="3">
    <location>
        <begin position="85"/>
        <end position="203"/>
    </location>
</feature>
<feature type="compositionally biased region" description="Basic and acidic residues" evidence="2">
    <location>
        <begin position="216"/>
        <end position="228"/>
    </location>
</feature>
<keyword evidence="1" id="KW-0175">Coiled coil</keyword>
<name>A0A0D3JR77_EMIH1</name>
<feature type="region of interest" description="Disordered" evidence="2">
    <location>
        <begin position="380"/>
        <end position="425"/>
    </location>
</feature>
<dbReference type="Gene3D" id="1.10.472.30">
    <property type="entry name" value="Transcription elongation factor S-II, central domain"/>
    <property type="match status" value="1"/>
</dbReference>
<reference evidence="5" key="1">
    <citation type="journal article" date="2013" name="Nature">
        <title>Pan genome of the phytoplankton Emiliania underpins its global distribution.</title>
        <authorList>
            <person name="Read B.A."/>
            <person name="Kegel J."/>
            <person name="Klute M.J."/>
            <person name="Kuo A."/>
            <person name="Lefebvre S.C."/>
            <person name="Maumus F."/>
            <person name="Mayer C."/>
            <person name="Miller J."/>
            <person name="Monier A."/>
            <person name="Salamov A."/>
            <person name="Young J."/>
            <person name="Aguilar M."/>
            <person name="Claverie J.M."/>
            <person name="Frickenhaus S."/>
            <person name="Gonzalez K."/>
            <person name="Herman E.K."/>
            <person name="Lin Y.C."/>
            <person name="Napier J."/>
            <person name="Ogata H."/>
            <person name="Sarno A.F."/>
            <person name="Shmutz J."/>
            <person name="Schroeder D."/>
            <person name="de Vargas C."/>
            <person name="Verret F."/>
            <person name="von Dassow P."/>
            <person name="Valentin K."/>
            <person name="Van de Peer Y."/>
            <person name="Wheeler G."/>
            <person name="Dacks J.B."/>
            <person name="Delwiche C.F."/>
            <person name="Dyhrman S.T."/>
            <person name="Glockner G."/>
            <person name="John U."/>
            <person name="Richards T."/>
            <person name="Worden A.Z."/>
            <person name="Zhang X."/>
            <person name="Grigoriev I.V."/>
            <person name="Allen A.E."/>
            <person name="Bidle K."/>
            <person name="Borodovsky M."/>
            <person name="Bowler C."/>
            <person name="Brownlee C."/>
            <person name="Cock J.M."/>
            <person name="Elias M."/>
            <person name="Gladyshev V.N."/>
            <person name="Groth M."/>
            <person name="Guda C."/>
            <person name="Hadaegh A."/>
            <person name="Iglesias-Rodriguez M.D."/>
            <person name="Jenkins J."/>
            <person name="Jones B.M."/>
            <person name="Lawson T."/>
            <person name="Leese F."/>
            <person name="Lindquist E."/>
            <person name="Lobanov A."/>
            <person name="Lomsadze A."/>
            <person name="Malik S.B."/>
            <person name="Marsh M.E."/>
            <person name="Mackinder L."/>
            <person name="Mock T."/>
            <person name="Mueller-Roeber B."/>
            <person name="Pagarete A."/>
            <person name="Parker M."/>
            <person name="Probert I."/>
            <person name="Quesneville H."/>
            <person name="Raines C."/>
            <person name="Rensing S.A."/>
            <person name="Riano-Pachon D.M."/>
            <person name="Richier S."/>
            <person name="Rokitta S."/>
            <person name="Shiraiwa Y."/>
            <person name="Soanes D.M."/>
            <person name="van der Giezen M."/>
            <person name="Wahlund T.M."/>
            <person name="Williams B."/>
            <person name="Wilson W."/>
            <person name="Wolfe G."/>
            <person name="Wurch L.L."/>
        </authorList>
    </citation>
    <scope>NUCLEOTIDE SEQUENCE</scope>
</reference>
<dbReference type="Pfam" id="PF07500">
    <property type="entry name" value="TFIIS_M"/>
    <property type="match status" value="1"/>
</dbReference>
<evidence type="ECO:0000256" key="1">
    <source>
        <dbReference type="SAM" id="Coils"/>
    </source>
</evidence>
<reference evidence="4" key="2">
    <citation type="submission" date="2024-10" db="UniProtKB">
        <authorList>
            <consortium name="EnsemblProtists"/>
        </authorList>
    </citation>
    <scope>IDENTIFICATION</scope>
</reference>
<organism evidence="4 5">
    <name type="scientific">Emiliania huxleyi (strain CCMP1516)</name>
    <dbReference type="NCBI Taxonomy" id="280463"/>
    <lineage>
        <taxon>Eukaryota</taxon>
        <taxon>Haptista</taxon>
        <taxon>Haptophyta</taxon>
        <taxon>Prymnesiophyceae</taxon>
        <taxon>Isochrysidales</taxon>
        <taxon>Noelaerhabdaceae</taxon>
        <taxon>Emiliania</taxon>
    </lineage>
</organism>
<evidence type="ECO:0000256" key="2">
    <source>
        <dbReference type="SAM" id="MobiDB-lite"/>
    </source>
</evidence>
<dbReference type="AlphaFoldDB" id="A0A0D3JR77"/>
<keyword evidence="5" id="KW-1185">Reference proteome</keyword>
<protein>
    <recommendedName>
        <fullName evidence="3">TFIIS central domain-containing protein</fullName>
    </recommendedName>
</protein>
<evidence type="ECO:0000313" key="5">
    <source>
        <dbReference type="Proteomes" id="UP000013827"/>
    </source>
</evidence>
<feature type="compositionally biased region" description="Basic and acidic residues" evidence="2">
    <location>
        <begin position="416"/>
        <end position="425"/>
    </location>
</feature>
<sequence>MPFDGGSLGRGEEAAPGRFSRLTQWSASATVLSQAAFPLGGDEAAQLSRSIEQAVAAEQEAAAAARDAGRAAAAAAEAAKQAVEKAERAAAAEQAAAERAAEERAAADRADAFRVAAEIAEAIFASEALDDVGRAGKVRTLAVSLSQRRNGQLRSRVRRGSLTAKRLLEMSPEDLAPPERQVQRERARADAKRKAIIPGHAAGRFGVSYAGAAAEHAGRRQEETPDKVARRRAAMLPPSLESPCASPLAAGGAGPSSAGASREEGCRSEKEVEGDGFWGERTWAEKDAALRAAAVILDDDGGVGAGVAAEAAAKTAATAAATAVHLPSPLPRGRKRGRPPTSEFASQPPTERTEGGAAGAVAPRVAPRVPQVVELVRSAPDGAAPPAGTAVGASACVEAMSDSEEEKEGLPAGVPEESRPLLERSRPGLAAALAEKLRSAEYETT</sequence>
<dbReference type="GeneID" id="17271558"/>
<evidence type="ECO:0000259" key="3">
    <source>
        <dbReference type="PROSITE" id="PS51321"/>
    </source>
</evidence>
<feature type="region of interest" description="Disordered" evidence="2">
    <location>
        <begin position="213"/>
        <end position="279"/>
    </location>
</feature>
<evidence type="ECO:0000313" key="4">
    <source>
        <dbReference type="EnsemblProtists" id="EOD26012"/>
    </source>
</evidence>
<dbReference type="InterPro" id="IPR003618">
    <property type="entry name" value="TFIIS_cen_dom"/>
</dbReference>
<dbReference type="EnsemblProtists" id="EOD26012">
    <property type="protein sequence ID" value="EOD26012"/>
    <property type="gene ID" value="EMIHUDRAFT_469093"/>
</dbReference>
<dbReference type="PROSITE" id="PS51321">
    <property type="entry name" value="TFIIS_CENTRAL"/>
    <property type="match status" value="1"/>
</dbReference>